<comment type="similarity">
    <text evidence="2">Belongs to the LAPTM4/LAPTM5 transporter family.</text>
</comment>
<protein>
    <recommendedName>
        <fullName evidence="10">Lysosomal-associated transmembrane protein 4A</fullName>
    </recommendedName>
</protein>
<keyword evidence="5 7" id="KW-1133">Transmembrane helix</keyword>
<evidence type="ECO:0000256" key="4">
    <source>
        <dbReference type="ARBA" id="ARBA00022692"/>
    </source>
</evidence>
<dbReference type="Proteomes" id="UP000694569">
    <property type="component" value="Unplaced"/>
</dbReference>
<dbReference type="OrthoDB" id="10002163at2759"/>
<dbReference type="PANTHER" id="PTHR12479:SF5">
    <property type="entry name" value="LYSOSOMAL-ASSOCIATED TRANSMEMBRANE PROTEIN 4A"/>
    <property type="match status" value="1"/>
</dbReference>
<evidence type="ECO:0000256" key="1">
    <source>
        <dbReference type="ARBA" id="ARBA00004127"/>
    </source>
</evidence>
<feature type="transmembrane region" description="Helical" evidence="7">
    <location>
        <begin position="140"/>
        <end position="165"/>
    </location>
</feature>
<evidence type="ECO:0000256" key="5">
    <source>
        <dbReference type="ARBA" id="ARBA00022989"/>
    </source>
</evidence>
<reference evidence="8" key="1">
    <citation type="submission" date="2025-08" db="UniProtKB">
        <authorList>
            <consortium name="Ensembl"/>
        </authorList>
    </citation>
    <scope>IDENTIFICATION</scope>
</reference>
<evidence type="ECO:0008006" key="10">
    <source>
        <dbReference type="Google" id="ProtNLM"/>
    </source>
</evidence>
<keyword evidence="4 7" id="KW-0812">Transmembrane</keyword>
<comment type="subcellular location">
    <subcellularLocation>
        <location evidence="1">Endomembrane system</location>
        <topology evidence="1">Multi-pass membrane protein</topology>
    </subcellularLocation>
</comment>
<keyword evidence="6 7" id="KW-0472">Membrane</keyword>
<evidence type="ECO:0000256" key="3">
    <source>
        <dbReference type="ARBA" id="ARBA00022448"/>
    </source>
</evidence>
<name>A0A8C5M739_9ANUR</name>
<dbReference type="Ensembl" id="ENSLLET00000010288.1">
    <property type="protein sequence ID" value="ENSLLEP00000009903.1"/>
    <property type="gene ID" value="ENSLLEG00000006281.1"/>
</dbReference>
<dbReference type="GO" id="GO:0012505">
    <property type="term" value="C:endomembrane system"/>
    <property type="evidence" value="ECO:0007669"/>
    <property type="project" value="UniProtKB-SubCell"/>
</dbReference>
<evidence type="ECO:0000256" key="6">
    <source>
        <dbReference type="ARBA" id="ARBA00023136"/>
    </source>
</evidence>
<reference evidence="8" key="2">
    <citation type="submission" date="2025-09" db="UniProtKB">
        <authorList>
            <consortium name="Ensembl"/>
        </authorList>
    </citation>
    <scope>IDENTIFICATION</scope>
</reference>
<proteinExistence type="inferred from homology"/>
<dbReference type="GeneTree" id="ENSGT00940000153446"/>
<keyword evidence="3" id="KW-0813">Transport</keyword>
<accession>A0A8C5M739</accession>
<dbReference type="AlphaFoldDB" id="A0A8C5M739"/>
<feature type="transmembrane region" description="Helical" evidence="7">
    <location>
        <begin position="113"/>
        <end position="133"/>
    </location>
</feature>
<dbReference type="Pfam" id="PF03821">
    <property type="entry name" value="Mtp"/>
    <property type="match status" value="1"/>
</dbReference>
<keyword evidence="9" id="KW-1185">Reference proteome</keyword>
<evidence type="ECO:0000256" key="2">
    <source>
        <dbReference type="ARBA" id="ARBA00010076"/>
    </source>
</evidence>
<sequence>MERKLLREGKKEPERARGWLCRAAAGRERKEVVRSMNLKWSRERVYSTRCCCCCHVRTGTVILGTVFMVLFLLFGILLTVKVTHPDFVPSVDIQYEVIGNYYPTERVAENACVLFSISLLMFTMSAMLVYGAITHRGGWLIPFFCSQLFDFALTCLLGISFLTYLPGIKDYVEQLPEFPYKDDLLSMDSSSLLFIVMSMGLFIILVKGYLINCVWNCYKYINNRNVPEIAVYPAFEAAQKYVLPTYDMAMKMPDKKDPPPPYVPV</sequence>
<organism evidence="8 9">
    <name type="scientific">Leptobrachium leishanense</name>
    <name type="common">Leishan spiny toad</name>
    <dbReference type="NCBI Taxonomy" id="445787"/>
    <lineage>
        <taxon>Eukaryota</taxon>
        <taxon>Metazoa</taxon>
        <taxon>Chordata</taxon>
        <taxon>Craniata</taxon>
        <taxon>Vertebrata</taxon>
        <taxon>Euteleostomi</taxon>
        <taxon>Amphibia</taxon>
        <taxon>Batrachia</taxon>
        <taxon>Anura</taxon>
        <taxon>Pelobatoidea</taxon>
        <taxon>Megophryidae</taxon>
        <taxon>Leptobrachium</taxon>
    </lineage>
</organism>
<feature type="transmembrane region" description="Helical" evidence="7">
    <location>
        <begin position="192"/>
        <end position="215"/>
    </location>
</feature>
<dbReference type="InterPro" id="IPR004687">
    <property type="entry name" value="LAPTM4/5"/>
</dbReference>
<dbReference type="PANTHER" id="PTHR12479">
    <property type="entry name" value="LYSOSOMAL-ASSOCIATED TRANSMEMBRANE PROTEIN"/>
    <property type="match status" value="1"/>
</dbReference>
<evidence type="ECO:0000313" key="8">
    <source>
        <dbReference type="Ensembl" id="ENSLLEP00000009903.1"/>
    </source>
</evidence>
<evidence type="ECO:0000256" key="7">
    <source>
        <dbReference type="SAM" id="Phobius"/>
    </source>
</evidence>
<dbReference type="GO" id="GO:0005765">
    <property type="term" value="C:lysosomal membrane"/>
    <property type="evidence" value="ECO:0007669"/>
    <property type="project" value="TreeGrafter"/>
</dbReference>
<dbReference type="InterPro" id="IPR051115">
    <property type="entry name" value="LAPTM_transporter"/>
</dbReference>
<evidence type="ECO:0000313" key="9">
    <source>
        <dbReference type="Proteomes" id="UP000694569"/>
    </source>
</evidence>
<feature type="transmembrane region" description="Helical" evidence="7">
    <location>
        <begin position="61"/>
        <end position="80"/>
    </location>
</feature>